<gene>
    <name evidence="3" type="ORF">JBS370_LOCUS34078</name>
</gene>
<evidence type="ECO:0000256" key="1">
    <source>
        <dbReference type="SAM" id="MobiDB-lite"/>
    </source>
</evidence>
<evidence type="ECO:0000259" key="2">
    <source>
        <dbReference type="Pfam" id="PF18139"/>
    </source>
</evidence>
<reference evidence="3" key="1">
    <citation type="submission" date="2021-02" db="EMBL/GenBank/DDBJ databases">
        <authorList>
            <person name="Nowell W R."/>
        </authorList>
    </citation>
    <scope>NUCLEOTIDE SEQUENCE</scope>
</reference>
<sequence length="614" mass="70109">MHITYLCVTFYSKVICIMTTEQNSTLLLDDGHDTALVNPQQDDDETCNKLFQSMNVLSYGTITFSDNKSHQADFIRISNNVSPTLVHEFLTRYWYDGRPSLVISITGGAKEYNMKPRLLRAFRHGLLKVARTTGAWIITGGMNTGIMKLVGEIVQINPDRSRPIPLIGIATWGCVSGREHLDVRGSSVYYAKPRSNIRGEAPLEPNHTKFIFIDDGTERKYGREIAFRAQLEQAMSSGFFSSKTTTTSSNQSGNISETSFLQPENSRSYKKCFLLLANNYSFLIFNIDPVPAVLLVVEGGPNTVRTVHEAVVENNIPAVFLEGTGRCCDLFAKAFHLYNEYRRNIESDDETSINIHPDTLAKYNDELKVKLREDLKDELLSINGPVDIPVTPDHHGHHTDNKDNFELVYECIHTRRNFLHIISFSSRHLVEPDIDLAILQALLKATSDKKGCETTIQRKREQLRLALEWNRVDIAKNYIMKNEADWNIYLNDLFLLALKRNQAKFVELFLYHDFPLSDLFNDIGTLIDLYTYRKNENDIFSNNSIKDPLRTLFEKKIRPFMTNFFDVSAAVLRKDFPLNSASKHKNDAEKSGCCGTRYRNQSLDSTYDDSERAE</sequence>
<dbReference type="InterPro" id="IPR050927">
    <property type="entry name" value="TRPM"/>
</dbReference>
<organism evidence="3 4">
    <name type="scientific">Rotaria sordida</name>
    <dbReference type="NCBI Taxonomy" id="392033"/>
    <lineage>
        <taxon>Eukaryota</taxon>
        <taxon>Metazoa</taxon>
        <taxon>Spiralia</taxon>
        <taxon>Gnathifera</taxon>
        <taxon>Rotifera</taxon>
        <taxon>Eurotatoria</taxon>
        <taxon>Bdelloidea</taxon>
        <taxon>Philodinida</taxon>
        <taxon>Philodinidae</taxon>
        <taxon>Rotaria</taxon>
    </lineage>
</organism>
<evidence type="ECO:0000313" key="3">
    <source>
        <dbReference type="EMBL" id="CAF4152851.1"/>
    </source>
</evidence>
<dbReference type="AlphaFoldDB" id="A0A819YGH6"/>
<feature type="non-terminal residue" evidence="3">
    <location>
        <position position="1"/>
    </location>
</feature>
<evidence type="ECO:0000313" key="4">
    <source>
        <dbReference type="Proteomes" id="UP000663836"/>
    </source>
</evidence>
<dbReference type="GO" id="GO:0005886">
    <property type="term" value="C:plasma membrane"/>
    <property type="evidence" value="ECO:0007669"/>
    <property type="project" value="TreeGrafter"/>
</dbReference>
<accession>A0A819YGH6</accession>
<dbReference type="InterPro" id="IPR041491">
    <property type="entry name" value="TRPM_SLOG"/>
</dbReference>
<feature type="region of interest" description="Disordered" evidence="1">
    <location>
        <begin position="582"/>
        <end position="614"/>
    </location>
</feature>
<comment type="caution">
    <text evidence="3">The sequence shown here is derived from an EMBL/GenBank/DDBJ whole genome shotgun (WGS) entry which is preliminary data.</text>
</comment>
<proteinExistence type="predicted"/>
<protein>
    <recommendedName>
        <fullName evidence="2">TRPM SLOG domain-containing protein</fullName>
    </recommendedName>
</protein>
<dbReference type="GO" id="GO:0030001">
    <property type="term" value="P:metal ion transport"/>
    <property type="evidence" value="ECO:0007669"/>
    <property type="project" value="TreeGrafter"/>
</dbReference>
<dbReference type="Proteomes" id="UP000663836">
    <property type="component" value="Unassembled WGS sequence"/>
</dbReference>
<dbReference type="EMBL" id="CAJOBD010010461">
    <property type="protein sequence ID" value="CAF4152851.1"/>
    <property type="molecule type" value="Genomic_DNA"/>
</dbReference>
<feature type="domain" description="TRPM SLOG" evidence="2">
    <location>
        <begin position="72"/>
        <end position="343"/>
    </location>
</feature>
<dbReference type="Pfam" id="PF18139">
    <property type="entry name" value="LSDAT_euk"/>
    <property type="match status" value="1"/>
</dbReference>
<dbReference type="GO" id="GO:0005261">
    <property type="term" value="F:monoatomic cation channel activity"/>
    <property type="evidence" value="ECO:0007669"/>
    <property type="project" value="TreeGrafter"/>
</dbReference>
<dbReference type="PANTHER" id="PTHR13800:SF1">
    <property type="entry name" value="TRANSIENT RECEPTOR POTENTIAL CATION CHANNEL TRPM"/>
    <property type="match status" value="1"/>
</dbReference>
<dbReference type="PANTHER" id="PTHR13800">
    <property type="entry name" value="TRANSIENT RECEPTOR POTENTIAL CATION CHANNEL, SUBFAMILY M, MEMBER 6"/>
    <property type="match status" value="1"/>
</dbReference>
<name>A0A819YGH6_9BILA</name>